<comment type="similarity">
    <text evidence="2">Belongs to the bacterial solute-binding protein 5 family.</text>
</comment>
<organism evidence="7 8">
    <name type="scientific">Clostridium kluyveri</name>
    <dbReference type="NCBI Taxonomy" id="1534"/>
    <lineage>
        <taxon>Bacteria</taxon>
        <taxon>Bacillati</taxon>
        <taxon>Bacillota</taxon>
        <taxon>Clostridia</taxon>
        <taxon>Eubacteriales</taxon>
        <taxon>Clostridiaceae</taxon>
        <taxon>Clostridium</taxon>
    </lineage>
</organism>
<dbReference type="GO" id="GO:0043190">
    <property type="term" value="C:ATP-binding cassette (ABC) transporter complex"/>
    <property type="evidence" value="ECO:0007669"/>
    <property type="project" value="InterPro"/>
</dbReference>
<dbReference type="InterPro" id="IPR039424">
    <property type="entry name" value="SBP_5"/>
</dbReference>
<dbReference type="AlphaFoldDB" id="A0A1L5FCT7"/>
<dbReference type="PANTHER" id="PTHR30290:SF9">
    <property type="entry name" value="OLIGOPEPTIDE-BINDING PROTEIN APPA"/>
    <property type="match status" value="1"/>
</dbReference>
<proteinExistence type="inferred from homology"/>
<dbReference type="EMBL" id="CP018335">
    <property type="protein sequence ID" value="APM40763.1"/>
    <property type="molecule type" value="Genomic_DNA"/>
</dbReference>
<dbReference type="PIRSF" id="PIRSF002741">
    <property type="entry name" value="MppA"/>
    <property type="match status" value="1"/>
</dbReference>
<dbReference type="Gene3D" id="3.10.105.10">
    <property type="entry name" value="Dipeptide-binding Protein, Domain 3"/>
    <property type="match status" value="1"/>
</dbReference>
<dbReference type="OrthoDB" id="403896at2"/>
<dbReference type="RefSeq" id="WP_073540324.1">
    <property type="nucleotide sequence ID" value="NZ_CP018335.1"/>
</dbReference>
<keyword evidence="5" id="KW-0812">Transmembrane</keyword>
<dbReference type="GO" id="GO:0015833">
    <property type="term" value="P:peptide transport"/>
    <property type="evidence" value="ECO:0007669"/>
    <property type="project" value="TreeGrafter"/>
</dbReference>
<keyword evidence="3" id="KW-0813">Transport</keyword>
<gene>
    <name evidence="7" type="ORF">BS101_19655</name>
</gene>
<keyword evidence="5" id="KW-1133">Transmembrane helix</keyword>
<evidence type="ECO:0000256" key="2">
    <source>
        <dbReference type="ARBA" id="ARBA00005695"/>
    </source>
</evidence>
<keyword evidence="4" id="KW-0732">Signal</keyword>
<feature type="domain" description="Solute-binding protein family 5" evidence="6">
    <location>
        <begin position="83"/>
        <end position="457"/>
    </location>
</feature>
<name>A0A1L5FCT7_CLOKL</name>
<dbReference type="SUPFAM" id="SSF53850">
    <property type="entry name" value="Periplasmic binding protein-like II"/>
    <property type="match status" value="1"/>
</dbReference>
<accession>A0A1L5FCT7</accession>
<comment type="subcellular location">
    <subcellularLocation>
        <location evidence="1">Cell membrane</location>
        <topology evidence="1">Lipid-anchor</topology>
    </subcellularLocation>
</comment>
<evidence type="ECO:0000256" key="1">
    <source>
        <dbReference type="ARBA" id="ARBA00004193"/>
    </source>
</evidence>
<dbReference type="InterPro" id="IPR023765">
    <property type="entry name" value="SBP_5_CS"/>
</dbReference>
<evidence type="ECO:0000256" key="4">
    <source>
        <dbReference type="ARBA" id="ARBA00022729"/>
    </source>
</evidence>
<protein>
    <submittedName>
        <fullName evidence="7">Peptide ABC transporter substrate-binding protein</fullName>
    </submittedName>
</protein>
<dbReference type="GO" id="GO:0042597">
    <property type="term" value="C:periplasmic space"/>
    <property type="evidence" value="ECO:0007669"/>
    <property type="project" value="UniProtKB-ARBA"/>
</dbReference>
<dbReference type="PANTHER" id="PTHR30290">
    <property type="entry name" value="PERIPLASMIC BINDING COMPONENT OF ABC TRANSPORTER"/>
    <property type="match status" value="1"/>
</dbReference>
<evidence type="ECO:0000256" key="5">
    <source>
        <dbReference type="SAM" id="Phobius"/>
    </source>
</evidence>
<feature type="transmembrane region" description="Helical" evidence="5">
    <location>
        <begin position="6"/>
        <end position="26"/>
    </location>
</feature>
<keyword evidence="5" id="KW-0472">Membrane</keyword>
<evidence type="ECO:0000313" key="8">
    <source>
        <dbReference type="Proteomes" id="UP000184604"/>
    </source>
</evidence>
<dbReference type="Proteomes" id="UP000184604">
    <property type="component" value="Chromosome"/>
</dbReference>
<dbReference type="InterPro" id="IPR030678">
    <property type="entry name" value="Peptide/Ni-bd"/>
</dbReference>
<sequence length="538" mass="61397">MKKLIYVIIIVSVIGVISITLSGGALEKKTKEIQTNSYKNSLVYNLGELPDDLIMLDSDNVRQKDILANAFEGLVSSDVNGRIIPSLAESWSVSDEGTSYTFKIRKNAKWSNGTDITAYNFVDFFSHILSVNVKNIYGDQLDCIFGAEDYRKGKCDFKNVAVTAIDKDTLSIRLNYPCNYFLNILAQPIYSLRIIDYKLINWKKYYNSILYSGSFTISNLSDEQEITLKKNSKYWNASEVKSDTIVVTSLKTSESTLAGFDNYRINIFTDPPLGEIENIEKKDKYITDTELKGTGIVFNLKGKGIVSNVNFRKAVSLSINRNNIVKNILKDTVILANSYIPSCVNNGLEGNFINKSFFSESANEGAALEAMKNLDYNDEKKSLKLIYVNSVENKKVCDEIANDLKKYIKVNVKCVGYDLNSFNNEIKNGNYDMAEIYYEGHYNYPLPFFQMWQSSSTYNLYGYSNIEFDNKFTGTVFEKDVNKKVEMFKDMENLLLEDMPIVPIYFNKTVIVTRSYVKDVYTNKMGNIKLDKVYLWKN</sequence>
<evidence type="ECO:0000313" key="7">
    <source>
        <dbReference type="EMBL" id="APM40763.1"/>
    </source>
</evidence>
<reference evidence="7 8" key="1">
    <citation type="submission" date="2016-12" db="EMBL/GenBank/DDBJ databases">
        <title>Complete genome sequence of Clostridium kluyveri JZZ isolated from the pit mud of a Chinese flavor liquor-making factory.</title>
        <authorList>
            <person name="Wang Y."/>
        </authorList>
    </citation>
    <scope>NUCLEOTIDE SEQUENCE [LARGE SCALE GENOMIC DNA]</scope>
    <source>
        <strain evidence="7 8">JZZ</strain>
    </source>
</reference>
<dbReference type="Pfam" id="PF00496">
    <property type="entry name" value="SBP_bac_5"/>
    <property type="match status" value="1"/>
</dbReference>
<evidence type="ECO:0000259" key="6">
    <source>
        <dbReference type="Pfam" id="PF00496"/>
    </source>
</evidence>
<evidence type="ECO:0000256" key="3">
    <source>
        <dbReference type="ARBA" id="ARBA00022448"/>
    </source>
</evidence>
<dbReference type="CDD" id="cd08504">
    <property type="entry name" value="PBP2_OppA"/>
    <property type="match status" value="1"/>
</dbReference>
<dbReference type="GO" id="GO:1904680">
    <property type="term" value="F:peptide transmembrane transporter activity"/>
    <property type="evidence" value="ECO:0007669"/>
    <property type="project" value="TreeGrafter"/>
</dbReference>
<dbReference type="PROSITE" id="PS01040">
    <property type="entry name" value="SBP_BACTERIAL_5"/>
    <property type="match status" value="1"/>
</dbReference>
<dbReference type="Gene3D" id="3.40.190.10">
    <property type="entry name" value="Periplasmic binding protein-like II"/>
    <property type="match status" value="1"/>
</dbReference>
<dbReference type="InterPro" id="IPR000914">
    <property type="entry name" value="SBP_5_dom"/>
</dbReference>
<dbReference type="Gene3D" id="3.90.76.10">
    <property type="entry name" value="Dipeptide-binding Protein, Domain 1"/>
    <property type="match status" value="1"/>
</dbReference>